<keyword evidence="2" id="KW-1185">Reference proteome</keyword>
<proteinExistence type="predicted"/>
<dbReference type="Proteomes" id="UP001139103">
    <property type="component" value="Unassembled WGS sequence"/>
</dbReference>
<name>A0A9X1SF32_9BACT</name>
<gene>
    <name evidence="1" type="ORF">LOC68_09565</name>
</gene>
<evidence type="ECO:0000313" key="2">
    <source>
        <dbReference type="Proteomes" id="UP001139103"/>
    </source>
</evidence>
<sequence>MLYEFDKEQRLRIHVIERRLSELSGGDVAAARTLAEYAIQCTSKVLFKFRMGSISGGDFCVVYSNQGRDNDWLRGTFRDCISADCQILAEVGCNYGEKVIHMPQLDDVAATYSFLFLLVGDGSSLEDDLRELWVRGH</sequence>
<protein>
    <submittedName>
        <fullName evidence="1">Uncharacterized protein</fullName>
    </submittedName>
</protein>
<comment type="caution">
    <text evidence="1">The sequence shown here is derived from an EMBL/GenBank/DDBJ whole genome shotgun (WGS) entry which is preliminary data.</text>
</comment>
<reference evidence="1" key="1">
    <citation type="submission" date="2021-11" db="EMBL/GenBank/DDBJ databases">
        <title>Genome sequence.</title>
        <authorList>
            <person name="Sun Q."/>
        </authorList>
    </citation>
    <scope>NUCLEOTIDE SEQUENCE</scope>
    <source>
        <strain evidence="1">JC732</strain>
    </source>
</reference>
<dbReference type="AlphaFoldDB" id="A0A9X1SF32"/>
<accession>A0A9X1SF32</accession>
<dbReference type="EMBL" id="JAJKFT010000004">
    <property type="protein sequence ID" value="MCC9628645.1"/>
    <property type="molecule type" value="Genomic_DNA"/>
</dbReference>
<organism evidence="1 2">
    <name type="scientific">Blastopirellula sediminis</name>
    <dbReference type="NCBI Taxonomy" id="2894196"/>
    <lineage>
        <taxon>Bacteria</taxon>
        <taxon>Pseudomonadati</taxon>
        <taxon>Planctomycetota</taxon>
        <taxon>Planctomycetia</taxon>
        <taxon>Pirellulales</taxon>
        <taxon>Pirellulaceae</taxon>
        <taxon>Blastopirellula</taxon>
    </lineage>
</organism>
<evidence type="ECO:0000313" key="1">
    <source>
        <dbReference type="EMBL" id="MCC9628645.1"/>
    </source>
</evidence>
<dbReference type="RefSeq" id="WP_230218071.1">
    <property type="nucleotide sequence ID" value="NZ_JAJKFT010000004.1"/>
</dbReference>